<evidence type="ECO:0000256" key="3">
    <source>
        <dbReference type="ARBA" id="ARBA00008242"/>
    </source>
</evidence>
<dbReference type="PANTHER" id="PTHR12561">
    <property type="entry name" value="LIPOATE-PROTEIN LIGASE"/>
    <property type="match status" value="1"/>
</dbReference>
<dbReference type="UniPathway" id="UPA00537">
    <property type="reaction ID" value="UER00595"/>
</dbReference>
<dbReference type="OrthoDB" id="201621at2759"/>
<dbReference type="CDD" id="cd16443">
    <property type="entry name" value="LplA"/>
    <property type="match status" value="1"/>
</dbReference>
<evidence type="ECO:0000256" key="2">
    <source>
        <dbReference type="ARBA" id="ARBA00005085"/>
    </source>
</evidence>
<sequence>MSQLHSSLSQTGLAPAVRFGGSRSSAEKKYLRPPEFHPRLPPFLQPRPGHLRANSPRQQRLHLGPSFQSAVQSAEHQIYRSVSTDPHVNLAIENYLYSHSPDNSKVLFLYVNRPSVIIGRNQIPWLEMDLHLLNRNRPVKNATDKERPPLALLRRRSGGGTVFHDEGNINYSVISPKSEFHRDRHAEMVVRALHKIGAANTSVNTRHDIVMSRDSPVPPPKQVVPTRTDDIESPPVETTPNALKISGSAYKLSRFRALHHGTCLIDSPNINSIGAILSSPARPYLYAKGVDSVRSPVGNISSTLPGLPGKDIMQALALRIMEEFTLLYNSDRNCLMKVQEQHDEPYLFSHDQIEADIHEYEVRCIFLQPTAPLVNGLDIQTIPSIHIFYPSHKGRPAAKAGPANPSASFGTYTPTS</sequence>
<dbReference type="HOGENOM" id="CLU_660893_0_0_1"/>
<feature type="compositionally biased region" description="Polar residues" evidence="5">
    <location>
        <begin position="405"/>
        <end position="416"/>
    </location>
</feature>
<organism evidence="7 8">
    <name type="scientific">Uncinocarpus reesii (strain UAMH 1704)</name>
    <dbReference type="NCBI Taxonomy" id="336963"/>
    <lineage>
        <taxon>Eukaryota</taxon>
        <taxon>Fungi</taxon>
        <taxon>Dikarya</taxon>
        <taxon>Ascomycota</taxon>
        <taxon>Pezizomycotina</taxon>
        <taxon>Eurotiomycetes</taxon>
        <taxon>Eurotiomycetidae</taxon>
        <taxon>Onygenales</taxon>
        <taxon>Onygenaceae</taxon>
        <taxon>Uncinocarpus</taxon>
    </lineage>
</organism>
<dbReference type="InParanoid" id="C4JJX8"/>
<feature type="region of interest" description="Disordered" evidence="5">
    <location>
        <begin position="210"/>
        <end position="238"/>
    </location>
</feature>
<dbReference type="Pfam" id="PF21948">
    <property type="entry name" value="LplA-B_cat"/>
    <property type="match status" value="1"/>
</dbReference>
<proteinExistence type="inferred from homology"/>
<dbReference type="InterPro" id="IPR045864">
    <property type="entry name" value="aa-tRNA-synth_II/BPL/LPL"/>
</dbReference>
<dbReference type="GO" id="GO:0017118">
    <property type="term" value="F:lipoyltransferase activity"/>
    <property type="evidence" value="ECO:0007669"/>
    <property type="project" value="TreeGrafter"/>
</dbReference>
<dbReference type="AlphaFoldDB" id="C4JJX8"/>
<evidence type="ECO:0000256" key="4">
    <source>
        <dbReference type="ARBA" id="ARBA00015925"/>
    </source>
</evidence>
<dbReference type="VEuPathDB" id="FungiDB:UREG_01935"/>
<dbReference type="GO" id="GO:0009249">
    <property type="term" value="P:protein lipoylation"/>
    <property type="evidence" value="ECO:0007669"/>
    <property type="project" value="InterPro"/>
</dbReference>
<dbReference type="STRING" id="336963.C4JJX8"/>
<accession>C4JJX8</accession>
<dbReference type="RefSeq" id="XP_002542419.1">
    <property type="nucleotide sequence ID" value="XM_002542373.1"/>
</dbReference>
<evidence type="ECO:0000313" key="8">
    <source>
        <dbReference type="Proteomes" id="UP000002058"/>
    </source>
</evidence>
<evidence type="ECO:0000313" key="7">
    <source>
        <dbReference type="EMBL" id="EEP77086.1"/>
    </source>
</evidence>
<dbReference type="GeneID" id="8441697"/>
<evidence type="ECO:0000256" key="5">
    <source>
        <dbReference type="SAM" id="MobiDB-lite"/>
    </source>
</evidence>
<dbReference type="Gene3D" id="3.30.930.10">
    <property type="entry name" value="Bira Bifunctional Protein, Domain 2"/>
    <property type="match status" value="1"/>
</dbReference>
<reference evidence="8" key="1">
    <citation type="journal article" date="2009" name="Genome Res.">
        <title>Comparative genomic analyses of the human fungal pathogens Coccidioides and their relatives.</title>
        <authorList>
            <person name="Sharpton T.J."/>
            <person name="Stajich J.E."/>
            <person name="Rounsley S.D."/>
            <person name="Gardner M.J."/>
            <person name="Wortman J.R."/>
            <person name="Jordar V.S."/>
            <person name="Maiti R."/>
            <person name="Kodira C.D."/>
            <person name="Neafsey D.E."/>
            <person name="Zeng Q."/>
            <person name="Hung C.-Y."/>
            <person name="McMahan C."/>
            <person name="Muszewska A."/>
            <person name="Grynberg M."/>
            <person name="Mandel M.A."/>
            <person name="Kellner E.M."/>
            <person name="Barker B.M."/>
            <person name="Galgiani J.N."/>
            <person name="Orbach M.J."/>
            <person name="Kirkland T.N."/>
            <person name="Cole G.T."/>
            <person name="Henn M.R."/>
            <person name="Birren B.W."/>
            <person name="Taylor J.W."/>
        </authorList>
    </citation>
    <scope>NUCLEOTIDE SEQUENCE [LARGE SCALE GENOMIC DNA]</scope>
    <source>
        <strain evidence="8">UAMH 1704</strain>
    </source>
</reference>
<name>C4JJX8_UNCRE</name>
<feature type="region of interest" description="Disordered" evidence="5">
    <location>
        <begin position="395"/>
        <end position="416"/>
    </location>
</feature>
<dbReference type="GO" id="GO:0005739">
    <property type="term" value="C:mitochondrion"/>
    <property type="evidence" value="ECO:0007669"/>
    <property type="project" value="TreeGrafter"/>
</dbReference>
<dbReference type="InterPro" id="IPR004143">
    <property type="entry name" value="BPL_LPL_catalytic"/>
</dbReference>
<dbReference type="Proteomes" id="UP000002058">
    <property type="component" value="Unassembled WGS sequence"/>
</dbReference>
<dbReference type="SUPFAM" id="SSF55681">
    <property type="entry name" value="Class II aaRS and biotin synthetases"/>
    <property type="match status" value="1"/>
</dbReference>
<comment type="similarity">
    <text evidence="3">Belongs to the LplA family.</text>
</comment>
<comment type="function">
    <text evidence="1">Catalyzes both the ATP-dependent activation of exogenously supplied lipoate to lipoyl-AMP and the transfer of the activated lipoyl onto the lipoyl domains of lipoate-dependent enzymes.</text>
</comment>
<dbReference type="InterPro" id="IPR004562">
    <property type="entry name" value="LipoylTrfase_LipoateP_Ligase"/>
</dbReference>
<dbReference type="KEGG" id="ure:UREG_01935"/>
<feature type="domain" description="BPL/LPL catalytic" evidence="6">
    <location>
        <begin position="101"/>
        <end position="328"/>
    </location>
</feature>
<dbReference type="PANTHER" id="PTHR12561:SF3">
    <property type="entry name" value="LIPOYLTRANSFERASE 1, MITOCHONDRIAL"/>
    <property type="match status" value="1"/>
</dbReference>
<dbReference type="eggNOG" id="KOG3159">
    <property type="taxonomic scope" value="Eukaryota"/>
</dbReference>
<evidence type="ECO:0000256" key="1">
    <source>
        <dbReference type="ARBA" id="ARBA00003253"/>
    </source>
</evidence>
<protein>
    <recommendedName>
        <fullName evidence="4">Putative lipoate-protein ligase A</fullName>
    </recommendedName>
</protein>
<dbReference type="EMBL" id="CH476615">
    <property type="protein sequence ID" value="EEP77086.1"/>
    <property type="molecule type" value="Genomic_DNA"/>
</dbReference>
<comment type="pathway">
    <text evidence="2">Protein modification; protein lipoylation via exogenous pathway; protein N(6)-(lipoyl)lysine from lipoate: step 2/2.</text>
</comment>
<keyword evidence="8" id="KW-1185">Reference proteome</keyword>
<feature type="region of interest" description="Disordered" evidence="5">
    <location>
        <begin position="31"/>
        <end position="54"/>
    </location>
</feature>
<dbReference type="PROSITE" id="PS51733">
    <property type="entry name" value="BPL_LPL_CATALYTIC"/>
    <property type="match status" value="1"/>
</dbReference>
<evidence type="ECO:0000259" key="6">
    <source>
        <dbReference type="PROSITE" id="PS51733"/>
    </source>
</evidence>
<gene>
    <name evidence="7" type="ORF">UREG_01935</name>
</gene>